<name>A0A5C6QQR6_9GAMM</name>
<dbReference type="SUPFAM" id="SSF48452">
    <property type="entry name" value="TPR-like"/>
    <property type="match status" value="1"/>
</dbReference>
<feature type="transmembrane region" description="Helical" evidence="3">
    <location>
        <begin position="17"/>
        <end position="37"/>
    </location>
</feature>
<evidence type="ECO:0000256" key="3">
    <source>
        <dbReference type="SAM" id="Phobius"/>
    </source>
</evidence>
<dbReference type="SUPFAM" id="SSF55073">
    <property type="entry name" value="Nucleotide cyclase"/>
    <property type="match status" value="1"/>
</dbReference>
<dbReference type="CDD" id="cd01949">
    <property type="entry name" value="GGDEF"/>
    <property type="match status" value="1"/>
</dbReference>
<dbReference type="NCBIfam" id="TIGR00254">
    <property type="entry name" value="GGDEF"/>
    <property type="match status" value="1"/>
</dbReference>
<evidence type="ECO:0000313" key="7">
    <source>
        <dbReference type="Proteomes" id="UP000321525"/>
    </source>
</evidence>
<dbReference type="AlphaFoldDB" id="A0A5C6QQR6"/>
<dbReference type="GO" id="GO:1902201">
    <property type="term" value="P:negative regulation of bacterial-type flagellum-dependent cell motility"/>
    <property type="evidence" value="ECO:0007669"/>
    <property type="project" value="TreeGrafter"/>
</dbReference>
<dbReference type="Gene3D" id="3.30.70.270">
    <property type="match status" value="1"/>
</dbReference>
<keyword evidence="3" id="KW-0472">Membrane</keyword>
<dbReference type="Proteomes" id="UP000321525">
    <property type="component" value="Unassembled WGS sequence"/>
</dbReference>
<evidence type="ECO:0000256" key="2">
    <source>
        <dbReference type="ARBA" id="ARBA00034247"/>
    </source>
</evidence>
<sequence length="613" mass="70981">MCEESIGSMDLIICKRAVYQFLIFSAVYFFAVTHSALANDLNATLNSIEPSYRYDCSVDKGVSDKVERYLVDFTDLSNQERSKLLWQKAMESYCSGGFSEDYIQQLEEIILLPSNEINKTVFLIAIYDLTSFYSRYSLKKSCDFLHAKRLLAKDPPQAFLKYLDLAELQYCSALSAVEKIREFVRLKEVSKADDYFIDHIYGNIAEIYSSLGQFSLAANTYKKQLPYIKDDFDRNWSYYSIATELLDAGKIAESKHYLTKFESGGDLFKSTDDFKTLLIILKIKFAYQNKNFELMGELIDEFEPYQRVTEELYQDNKMVLYKAIACLENNRTECVNTFIAQKDLLIKQTKKSNLHYLYEFLIKHYLSQNQSSKKYFESYININQQALINQQNSVSILGVAELQQDIVALELGLVSTRLEKSRITLILSCILILVLITVCVFIWQQKNKQKILSETDELTRIYNRRAIFEQIMNLKKPLNNTIHAIIMFDLDDFKSVNDKYSHLCGDRALRHIVKLTKDNIRQQDLFGRLCGEEFVLCLKDLEKKSAQSIVENIRSSFENTPILINDEIVLTVTASFSITYIDKSISSFDSVYQRLDDALYQAKDLGRNRVVEA</sequence>
<dbReference type="Pfam" id="PF00990">
    <property type="entry name" value="GGDEF"/>
    <property type="match status" value="1"/>
</dbReference>
<dbReference type="PANTHER" id="PTHR45138">
    <property type="entry name" value="REGULATORY COMPONENTS OF SENSORY TRANSDUCTION SYSTEM"/>
    <property type="match status" value="1"/>
</dbReference>
<dbReference type="PROSITE" id="PS50887">
    <property type="entry name" value="GGDEF"/>
    <property type="match status" value="1"/>
</dbReference>
<gene>
    <name evidence="5" type="ORF">ESZ26_04670</name>
    <name evidence="6" type="ORF">ESZ27_02250</name>
</gene>
<dbReference type="InterPro" id="IPR029787">
    <property type="entry name" value="Nucleotide_cyclase"/>
</dbReference>
<dbReference type="EMBL" id="VOLR01000005">
    <property type="protein sequence ID" value="TWX61912.1"/>
    <property type="molecule type" value="Genomic_DNA"/>
</dbReference>
<feature type="domain" description="GGDEF" evidence="4">
    <location>
        <begin position="481"/>
        <end position="613"/>
    </location>
</feature>
<dbReference type="InterPro" id="IPR011990">
    <property type="entry name" value="TPR-like_helical_dom_sf"/>
</dbReference>
<dbReference type="GO" id="GO:0043709">
    <property type="term" value="P:cell adhesion involved in single-species biofilm formation"/>
    <property type="evidence" value="ECO:0007669"/>
    <property type="project" value="TreeGrafter"/>
</dbReference>
<dbReference type="InterPro" id="IPR043128">
    <property type="entry name" value="Rev_trsase/Diguanyl_cyclase"/>
</dbReference>
<comment type="catalytic activity">
    <reaction evidence="2">
        <text>2 GTP = 3',3'-c-di-GMP + 2 diphosphate</text>
        <dbReference type="Rhea" id="RHEA:24898"/>
        <dbReference type="ChEBI" id="CHEBI:33019"/>
        <dbReference type="ChEBI" id="CHEBI:37565"/>
        <dbReference type="ChEBI" id="CHEBI:58805"/>
        <dbReference type="EC" id="2.7.7.65"/>
    </reaction>
</comment>
<dbReference type="GO" id="GO:0005886">
    <property type="term" value="C:plasma membrane"/>
    <property type="evidence" value="ECO:0007669"/>
    <property type="project" value="TreeGrafter"/>
</dbReference>
<keyword evidence="7" id="KW-1185">Reference proteome</keyword>
<dbReference type="InterPro" id="IPR050469">
    <property type="entry name" value="Diguanylate_Cyclase"/>
</dbReference>
<comment type="caution">
    <text evidence="6">The sequence shown here is derived from an EMBL/GenBank/DDBJ whole genome shotgun (WGS) entry which is preliminary data.</text>
</comment>
<evidence type="ECO:0000313" key="5">
    <source>
        <dbReference type="EMBL" id="TWX61912.1"/>
    </source>
</evidence>
<evidence type="ECO:0000313" key="8">
    <source>
        <dbReference type="Proteomes" id="UP000321917"/>
    </source>
</evidence>
<keyword evidence="3" id="KW-0812">Transmembrane</keyword>
<dbReference type="InterPro" id="IPR000160">
    <property type="entry name" value="GGDEF_dom"/>
</dbReference>
<feature type="transmembrane region" description="Helical" evidence="3">
    <location>
        <begin position="423"/>
        <end position="443"/>
    </location>
</feature>
<dbReference type="OrthoDB" id="6375994at2"/>
<proteinExistence type="predicted"/>
<dbReference type="SMART" id="SM00267">
    <property type="entry name" value="GGDEF"/>
    <property type="match status" value="1"/>
</dbReference>
<evidence type="ECO:0000259" key="4">
    <source>
        <dbReference type="PROSITE" id="PS50887"/>
    </source>
</evidence>
<organism evidence="6 8">
    <name type="scientific">Colwellia hornerae</name>
    <dbReference type="NCBI Taxonomy" id="89402"/>
    <lineage>
        <taxon>Bacteria</taxon>
        <taxon>Pseudomonadati</taxon>
        <taxon>Pseudomonadota</taxon>
        <taxon>Gammaproteobacteria</taxon>
        <taxon>Alteromonadales</taxon>
        <taxon>Colwelliaceae</taxon>
        <taxon>Colwellia</taxon>
    </lineage>
</organism>
<keyword evidence="3" id="KW-1133">Transmembrane helix</keyword>
<accession>A0A5C6QQR6</accession>
<dbReference type="Proteomes" id="UP000321917">
    <property type="component" value="Unassembled WGS sequence"/>
</dbReference>
<dbReference type="EC" id="2.7.7.65" evidence="1"/>
<evidence type="ECO:0000256" key="1">
    <source>
        <dbReference type="ARBA" id="ARBA00012528"/>
    </source>
</evidence>
<protein>
    <recommendedName>
        <fullName evidence="1">diguanylate cyclase</fullName>
        <ecNumber evidence="1">2.7.7.65</ecNumber>
    </recommendedName>
</protein>
<dbReference type="GO" id="GO:0052621">
    <property type="term" value="F:diguanylate cyclase activity"/>
    <property type="evidence" value="ECO:0007669"/>
    <property type="project" value="UniProtKB-EC"/>
</dbReference>
<evidence type="ECO:0000313" key="6">
    <source>
        <dbReference type="EMBL" id="TWX71244.1"/>
    </source>
</evidence>
<reference evidence="6 8" key="1">
    <citation type="submission" date="2019-07" db="EMBL/GenBank/DDBJ databases">
        <title>Genomes of sea-ice associated Colwellia species.</title>
        <authorList>
            <person name="Bowman J.P."/>
        </authorList>
    </citation>
    <scope>NUCLEOTIDE SEQUENCE [LARGE SCALE GENOMIC DNA]</scope>
    <source>
        <strain evidence="5 7">ACAM 607</strain>
        <strain evidence="6 8">IC036</strain>
    </source>
</reference>
<dbReference type="PANTHER" id="PTHR45138:SF9">
    <property type="entry name" value="DIGUANYLATE CYCLASE DGCM-RELATED"/>
    <property type="match status" value="1"/>
</dbReference>
<dbReference type="EMBL" id="VOLQ01000003">
    <property type="protein sequence ID" value="TWX71244.1"/>
    <property type="molecule type" value="Genomic_DNA"/>
</dbReference>